<evidence type="ECO:0000256" key="3">
    <source>
        <dbReference type="ARBA" id="ARBA00022801"/>
    </source>
</evidence>
<evidence type="ECO:0000256" key="4">
    <source>
        <dbReference type="ARBA" id="ARBA00022963"/>
    </source>
</evidence>
<evidence type="ECO:0000313" key="11">
    <source>
        <dbReference type="Proteomes" id="UP001177670"/>
    </source>
</evidence>
<gene>
    <name evidence="10" type="ORF">K0M31_016527</name>
</gene>
<reference evidence="10" key="1">
    <citation type="submission" date="2021-10" db="EMBL/GenBank/DDBJ databases">
        <title>Melipona bicolor Genome sequencing and assembly.</title>
        <authorList>
            <person name="Araujo N.S."/>
            <person name="Arias M.C."/>
        </authorList>
    </citation>
    <scope>NUCLEOTIDE SEQUENCE</scope>
    <source>
        <strain evidence="10">USP_2M_L1-L4_2017</strain>
        <tissue evidence="10">Whole body</tissue>
    </source>
</reference>
<feature type="active site" description="Charge relay system" evidence="8">
    <location>
        <position position="342"/>
    </location>
</feature>
<keyword evidence="11" id="KW-1185">Reference proteome</keyword>
<feature type="domain" description="Partial AB-hydrolase lipase" evidence="9">
    <location>
        <begin position="4"/>
        <end position="62"/>
    </location>
</feature>
<comment type="caution">
    <text evidence="10">The sequence shown here is derived from an EMBL/GenBank/DDBJ whole genome shotgun (WGS) entry which is preliminary data.</text>
</comment>
<dbReference type="InterPro" id="IPR025483">
    <property type="entry name" value="Lipase_euk"/>
</dbReference>
<dbReference type="SUPFAM" id="SSF53474">
    <property type="entry name" value="alpha/beta-Hydrolases"/>
    <property type="match status" value="1"/>
</dbReference>
<keyword evidence="5" id="KW-0443">Lipid metabolism</keyword>
<keyword evidence="2" id="KW-0732">Signal</keyword>
<name>A0AA40FEH6_9HYME</name>
<dbReference type="Proteomes" id="UP001177670">
    <property type="component" value="Unassembled WGS sequence"/>
</dbReference>
<keyword evidence="4 7" id="KW-0442">Lipid degradation</keyword>
<dbReference type="GO" id="GO:0016042">
    <property type="term" value="P:lipid catabolic process"/>
    <property type="evidence" value="ECO:0007669"/>
    <property type="project" value="UniProtKB-KW"/>
</dbReference>
<evidence type="ECO:0000256" key="7">
    <source>
        <dbReference type="PIRNR" id="PIRNR000862"/>
    </source>
</evidence>
<dbReference type="InterPro" id="IPR006693">
    <property type="entry name" value="AB_hydrolase_lipase"/>
</dbReference>
<protein>
    <recommendedName>
        <fullName evidence="7">Lipase</fullName>
    </recommendedName>
</protein>
<evidence type="ECO:0000256" key="6">
    <source>
        <dbReference type="ARBA" id="ARBA00023180"/>
    </source>
</evidence>
<dbReference type="Pfam" id="PF04083">
    <property type="entry name" value="Abhydro_lipase"/>
    <property type="match status" value="1"/>
</dbReference>
<evidence type="ECO:0000256" key="5">
    <source>
        <dbReference type="ARBA" id="ARBA00023098"/>
    </source>
</evidence>
<comment type="similarity">
    <text evidence="1 7">Belongs to the AB hydrolase superfamily. Lipase family.</text>
</comment>
<dbReference type="Gene3D" id="3.40.50.1820">
    <property type="entry name" value="alpha/beta hydrolase"/>
    <property type="match status" value="1"/>
</dbReference>
<dbReference type="EMBL" id="JAHYIQ010000050">
    <property type="protein sequence ID" value="KAK1117494.1"/>
    <property type="molecule type" value="Genomic_DNA"/>
</dbReference>
<dbReference type="PIRSF" id="PIRSF000862">
    <property type="entry name" value="Steryl_ester_lip"/>
    <property type="match status" value="1"/>
</dbReference>
<evidence type="ECO:0000259" key="9">
    <source>
        <dbReference type="Pfam" id="PF04083"/>
    </source>
</evidence>
<sequence>MLVTKFAQKAGYIAETYEVVTQDGYILQLDRITGSKKSPSSDNKTAVLLLHGLLDASPTWLVAGPEKALGFILADEGYDVWMGNVRGNRYSRKHLNLTTLDPDYWMFSWHEMGIYDLPAIIDHIIEQIQQKEIFMITHSQGGTVFFVMASERPEYQEKIIAAFTLAPAVFISRTKSTLVQVLLDLANNNYFITCSIGIYEFKPSDTPIQMITKEICRDESPLQILCENYIFLMGGIDVELNKTLLPLILQYVPAGASVKQFAHFGQVVQSSKFRKFDYGFVGNIEKYGKIQPPDYNLGNVTLPVYLHYGANDVIIDVQNVQKLYEMLPNAQKFLVPSKTFAHADFVWGKHANILVYNSILRFMERHRK</sequence>
<keyword evidence="6" id="KW-0325">Glycoprotein</keyword>
<evidence type="ECO:0000256" key="8">
    <source>
        <dbReference type="PIRSR" id="PIRSR000862-1"/>
    </source>
</evidence>
<dbReference type="AlphaFoldDB" id="A0AA40FEH6"/>
<evidence type="ECO:0000256" key="2">
    <source>
        <dbReference type="ARBA" id="ARBA00022729"/>
    </source>
</evidence>
<dbReference type="InterPro" id="IPR029058">
    <property type="entry name" value="AB_hydrolase_fold"/>
</dbReference>
<dbReference type="PANTHER" id="PTHR11005">
    <property type="entry name" value="LYSOSOMAL ACID LIPASE-RELATED"/>
    <property type="match status" value="1"/>
</dbReference>
<keyword evidence="3 7" id="KW-0378">Hydrolase</keyword>
<dbReference type="GO" id="GO:0016788">
    <property type="term" value="F:hydrolase activity, acting on ester bonds"/>
    <property type="evidence" value="ECO:0007669"/>
    <property type="project" value="InterPro"/>
</dbReference>
<feature type="active site" description="Nucleophile" evidence="8">
    <location>
        <position position="139"/>
    </location>
</feature>
<accession>A0AA40FEH6</accession>
<evidence type="ECO:0000313" key="10">
    <source>
        <dbReference type="EMBL" id="KAK1117494.1"/>
    </source>
</evidence>
<feature type="active site" description="Charge relay system" evidence="8">
    <location>
        <position position="312"/>
    </location>
</feature>
<proteinExistence type="inferred from homology"/>
<organism evidence="10 11">
    <name type="scientific">Melipona bicolor</name>
    <dbReference type="NCBI Taxonomy" id="60889"/>
    <lineage>
        <taxon>Eukaryota</taxon>
        <taxon>Metazoa</taxon>
        <taxon>Ecdysozoa</taxon>
        <taxon>Arthropoda</taxon>
        <taxon>Hexapoda</taxon>
        <taxon>Insecta</taxon>
        <taxon>Pterygota</taxon>
        <taxon>Neoptera</taxon>
        <taxon>Endopterygota</taxon>
        <taxon>Hymenoptera</taxon>
        <taxon>Apocrita</taxon>
        <taxon>Aculeata</taxon>
        <taxon>Apoidea</taxon>
        <taxon>Anthophila</taxon>
        <taxon>Apidae</taxon>
        <taxon>Melipona</taxon>
    </lineage>
</organism>
<evidence type="ECO:0000256" key="1">
    <source>
        <dbReference type="ARBA" id="ARBA00010701"/>
    </source>
</evidence>
<dbReference type="FunFam" id="3.40.50.1820:FF:000057">
    <property type="entry name" value="Lipase"/>
    <property type="match status" value="1"/>
</dbReference>